<comment type="caution">
    <text evidence="2">The sequence shown here is derived from an EMBL/GenBank/DDBJ whole genome shotgun (WGS) entry which is preliminary data.</text>
</comment>
<proteinExistence type="predicted"/>
<dbReference type="EMBL" id="JARKHS020005143">
    <property type="protein sequence ID" value="KAK8783817.1"/>
    <property type="molecule type" value="Genomic_DNA"/>
</dbReference>
<sequence>MARGEEQRSGRSGGSGTPRMEESHAGYCSVDLEFYTSHCGRPGVPEPVPGSQQLTKPPATARGAFSAVATHPGGAHNTNITSISSTGTWTGSLYDAANDASLSTSNSTSTPATWMPLKQRFISIEPSA</sequence>
<accession>A0AAQ4F9F1</accession>
<evidence type="ECO:0000313" key="3">
    <source>
        <dbReference type="Proteomes" id="UP001321473"/>
    </source>
</evidence>
<gene>
    <name evidence="2" type="ORF">V5799_009817</name>
</gene>
<evidence type="ECO:0000256" key="1">
    <source>
        <dbReference type="SAM" id="MobiDB-lite"/>
    </source>
</evidence>
<name>A0AAQ4F9F1_AMBAM</name>
<reference evidence="2 3" key="1">
    <citation type="journal article" date="2023" name="Arcadia Sci">
        <title>De novo assembly of a long-read Amblyomma americanum tick genome.</title>
        <authorList>
            <person name="Chou S."/>
            <person name="Poskanzer K.E."/>
            <person name="Rollins M."/>
            <person name="Thuy-Boun P.S."/>
        </authorList>
    </citation>
    <scope>NUCLEOTIDE SEQUENCE [LARGE SCALE GENOMIC DNA]</scope>
    <source>
        <strain evidence="2">F_SG_1</strain>
        <tissue evidence="2">Salivary glands</tissue>
    </source>
</reference>
<dbReference type="Proteomes" id="UP001321473">
    <property type="component" value="Unassembled WGS sequence"/>
</dbReference>
<feature type="region of interest" description="Disordered" evidence="1">
    <location>
        <begin position="1"/>
        <end position="23"/>
    </location>
</feature>
<dbReference type="AlphaFoldDB" id="A0AAQ4F9F1"/>
<protein>
    <submittedName>
        <fullName evidence="2">Uncharacterized protein</fullName>
    </submittedName>
</protein>
<keyword evidence="3" id="KW-1185">Reference proteome</keyword>
<evidence type="ECO:0000313" key="2">
    <source>
        <dbReference type="EMBL" id="KAK8783817.1"/>
    </source>
</evidence>
<organism evidence="2 3">
    <name type="scientific">Amblyomma americanum</name>
    <name type="common">Lone star tick</name>
    <dbReference type="NCBI Taxonomy" id="6943"/>
    <lineage>
        <taxon>Eukaryota</taxon>
        <taxon>Metazoa</taxon>
        <taxon>Ecdysozoa</taxon>
        <taxon>Arthropoda</taxon>
        <taxon>Chelicerata</taxon>
        <taxon>Arachnida</taxon>
        <taxon>Acari</taxon>
        <taxon>Parasitiformes</taxon>
        <taxon>Ixodida</taxon>
        <taxon>Ixodoidea</taxon>
        <taxon>Ixodidae</taxon>
        <taxon>Amblyomminae</taxon>
        <taxon>Amblyomma</taxon>
    </lineage>
</organism>